<gene>
    <name evidence="2" type="ORF">M422DRAFT_254063</name>
</gene>
<evidence type="ECO:0000256" key="1">
    <source>
        <dbReference type="SAM" id="MobiDB-lite"/>
    </source>
</evidence>
<dbReference type="Proteomes" id="UP000054279">
    <property type="component" value="Unassembled WGS sequence"/>
</dbReference>
<evidence type="ECO:0000313" key="2">
    <source>
        <dbReference type="EMBL" id="KIJ42620.1"/>
    </source>
</evidence>
<feature type="region of interest" description="Disordered" evidence="1">
    <location>
        <begin position="340"/>
        <end position="403"/>
    </location>
</feature>
<organism evidence="2 3">
    <name type="scientific">Sphaerobolus stellatus (strain SS14)</name>
    <dbReference type="NCBI Taxonomy" id="990650"/>
    <lineage>
        <taxon>Eukaryota</taxon>
        <taxon>Fungi</taxon>
        <taxon>Dikarya</taxon>
        <taxon>Basidiomycota</taxon>
        <taxon>Agaricomycotina</taxon>
        <taxon>Agaricomycetes</taxon>
        <taxon>Phallomycetidae</taxon>
        <taxon>Geastrales</taxon>
        <taxon>Sphaerobolaceae</taxon>
        <taxon>Sphaerobolus</taxon>
    </lineage>
</organism>
<reference evidence="2 3" key="1">
    <citation type="submission" date="2014-06" db="EMBL/GenBank/DDBJ databases">
        <title>Evolutionary Origins and Diversification of the Mycorrhizal Mutualists.</title>
        <authorList>
            <consortium name="DOE Joint Genome Institute"/>
            <consortium name="Mycorrhizal Genomics Consortium"/>
            <person name="Kohler A."/>
            <person name="Kuo A."/>
            <person name="Nagy L.G."/>
            <person name="Floudas D."/>
            <person name="Copeland A."/>
            <person name="Barry K.W."/>
            <person name="Cichocki N."/>
            <person name="Veneault-Fourrey C."/>
            <person name="LaButti K."/>
            <person name="Lindquist E.A."/>
            <person name="Lipzen A."/>
            <person name="Lundell T."/>
            <person name="Morin E."/>
            <person name="Murat C."/>
            <person name="Riley R."/>
            <person name="Ohm R."/>
            <person name="Sun H."/>
            <person name="Tunlid A."/>
            <person name="Henrissat B."/>
            <person name="Grigoriev I.V."/>
            <person name="Hibbett D.S."/>
            <person name="Martin F."/>
        </authorList>
    </citation>
    <scope>NUCLEOTIDE SEQUENCE [LARGE SCALE GENOMIC DNA]</scope>
    <source>
        <strain evidence="2 3">SS14</strain>
    </source>
</reference>
<keyword evidence="3" id="KW-1185">Reference proteome</keyword>
<dbReference type="AlphaFoldDB" id="A0A0C9VVF4"/>
<evidence type="ECO:0000313" key="3">
    <source>
        <dbReference type="Proteomes" id="UP000054279"/>
    </source>
</evidence>
<name>A0A0C9VVF4_SPHS4</name>
<protein>
    <submittedName>
        <fullName evidence="2">Uncharacterized protein</fullName>
    </submittedName>
</protein>
<dbReference type="EMBL" id="KN837128">
    <property type="protein sequence ID" value="KIJ42620.1"/>
    <property type="molecule type" value="Genomic_DNA"/>
</dbReference>
<proteinExistence type="predicted"/>
<feature type="compositionally biased region" description="Basic and acidic residues" evidence="1">
    <location>
        <begin position="341"/>
        <end position="364"/>
    </location>
</feature>
<accession>A0A0C9VVF4</accession>
<dbReference type="HOGENOM" id="CLU_593345_0_0_1"/>
<sequence length="461" mass="52284">MALHGLEHIWPDNHKVTFPVPQLNTHTPNMTSNIAPLYHIAPLTAPGMDLIDGDGGIKVDISTMMVEERRTRRQCWFVCTIACNILLEVRKLILSNKTNNENEVTLKEFTLYVLYYAAATLGGVDTYADGRNPPHGFPYYTNTELAKYLDNLSIPLDKAEGIVVEPIIPMLTWKGLRALHYICGPFNIEDLPMVAKTESYYGLFQSYTHTDHHRLVIEMNLLDPKREAIIIEGMEEIHGKFHSGGWFDPVAIQIVPNAHSMTNVVIFIDWVDGKAERAAIEKIVSDTREEDRLWELECSRIIADTSLHTLVETWDPKTRDWDIPGGITCGSTRGSPVLCPAEKEKLKRIKDQERDERVGKSLEGRKRKRSGKDVGDSTSKKKKRAPKPKSASTVVESEDEGESREEKIILANRKWLSERGIEIVDETSLLASHMWSKYNGDPRDAPCNRCRYWVETRGCAT</sequence>